<protein>
    <recommendedName>
        <fullName evidence="3">DUF3501 domain-containing protein</fullName>
    </recommendedName>
</protein>
<organism evidence="1 2">
    <name type="scientific">Methylocella tundrae</name>
    <dbReference type="NCBI Taxonomy" id="227605"/>
    <lineage>
        <taxon>Bacteria</taxon>
        <taxon>Pseudomonadati</taxon>
        <taxon>Pseudomonadota</taxon>
        <taxon>Alphaproteobacteria</taxon>
        <taxon>Hyphomicrobiales</taxon>
        <taxon>Beijerinckiaceae</taxon>
        <taxon>Methylocella</taxon>
    </lineage>
</organism>
<reference evidence="1 2" key="1">
    <citation type="submission" date="2019-05" db="EMBL/GenBank/DDBJ databases">
        <authorList>
            <person name="Farhan Ul Haque M."/>
        </authorList>
    </citation>
    <scope>NUCLEOTIDE SEQUENCE [LARGE SCALE GENOMIC DNA]</scope>
    <source>
        <strain evidence="1">2</strain>
    </source>
</reference>
<dbReference type="Pfam" id="PF12007">
    <property type="entry name" value="DUF3501"/>
    <property type="match status" value="1"/>
</dbReference>
<accession>A0A8B6M9D7</accession>
<dbReference type="RefSeq" id="WP_174513400.1">
    <property type="nucleotide sequence ID" value="NZ_CABFMQ020000100.1"/>
</dbReference>
<evidence type="ECO:0000313" key="1">
    <source>
        <dbReference type="EMBL" id="VTZ51633.1"/>
    </source>
</evidence>
<sequence>MVDRHNLTAADILPMAEYDKVRAESRRKIAGRKQNRHVEVGPYVTFYFENYETMWLQVHEMVFIEKGGPEQVPEEIAAYNPLVPKGSELVATFMIEIDDPRRRAAVLSTLGGIENTAFIEVGGDRIFCRAEADQDRTREDGKASSVQFVHFDFSPGDIAAFRAPCAEVVLGFAHPNYGHMAVMPETVRAELVGDFDA</sequence>
<evidence type="ECO:0008006" key="3">
    <source>
        <dbReference type="Google" id="ProtNLM"/>
    </source>
</evidence>
<dbReference type="EMBL" id="CABFMQ020000100">
    <property type="protein sequence ID" value="VTZ51633.1"/>
    <property type="molecule type" value="Genomic_DNA"/>
</dbReference>
<dbReference type="Proteomes" id="UP000485880">
    <property type="component" value="Unassembled WGS sequence"/>
</dbReference>
<dbReference type="InterPro" id="IPR021890">
    <property type="entry name" value="DUF3501"/>
</dbReference>
<evidence type="ECO:0000313" key="2">
    <source>
        <dbReference type="Proteomes" id="UP000485880"/>
    </source>
</evidence>
<proteinExistence type="predicted"/>
<gene>
    <name evidence="1" type="ORF">MPC4_410010</name>
</gene>
<comment type="caution">
    <text evidence="1">The sequence shown here is derived from an EMBL/GenBank/DDBJ whole genome shotgun (WGS) entry which is preliminary data.</text>
</comment>
<keyword evidence="2" id="KW-1185">Reference proteome</keyword>
<dbReference type="AlphaFoldDB" id="A0A8B6M9D7"/>
<name>A0A8B6M9D7_METTU</name>